<accession>A0A8J7LH43</accession>
<comment type="caution">
    <text evidence="1">The sequence shown here is derived from an EMBL/GenBank/DDBJ whole genome shotgun (WGS) entry which is preliminary data.</text>
</comment>
<dbReference type="RefSeq" id="WP_214435706.1">
    <property type="nucleotide sequence ID" value="NZ_CAWPUQ010000176.1"/>
</dbReference>
<dbReference type="Proteomes" id="UP000662314">
    <property type="component" value="Unassembled WGS sequence"/>
</dbReference>
<organism evidence="1 2">
    <name type="scientific">Dendronalium phyllosphericum CENA369</name>
    <dbReference type="NCBI Taxonomy" id="1725256"/>
    <lineage>
        <taxon>Bacteria</taxon>
        <taxon>Bacillati</taxon>
        <taxon>Cyanobacteriota</taxon>
        <taxon>Cyanophyceae</taxon>
        <taxon>Nostocales</taxon>
        <taxon>Nostocaceae</taxon>
        <taxon>Dendronalium</taxon>
        <taxon>Dendronalium phyllosphericum</taxon>
    </lineage>
</organism>
<keyword evidence="2" id="KW-1185">Reference proteome</keyword>
<gene>
    <name evidence="1" type="ORF">I8752_29195</name>
</gene>
<reference evidence="1 2" key="1">
    <citation type="journal article" date="2021" name="Int. J. Syst. Evol. Microbiol.">
        <title>Amazonocrinis nigriterrae gen. nov., sp. nov., Atlanticothrix silvestris gen. nov., sp. nov. and Dendronalium phyllosphericum gen. nov., sp. nov., nostocacean cyanobacteria from Brazilian environments.</title>
        <authorList>
            <person name="Alvarenga D.O."/>
            <person name="Andreote A.P.D."/>
            <person name="Branco L.H.Z."/>
            <person name="Delbaje E."/>
            <person name="Cruz R.B."/>
            <person name="Varani A.M."/>
            <person name="Fiore M.F."/>
        </authorList>
    </citation>
    <scope>NUCLEOTIDE SEQUENCE [LARGE SCALE GENOMIC DNA]</scope>
    <source>
        <strain evidence="1 2">CENA369</strain>
    </source>
</reference>
<evidence type="ECO:0000313" key="2">
    <source>
        <dbReference type="Proteomes" id="UP000662314"/>
    </source>
</evidence>
<proteinExistence type="predicted"/>
<sequence>MANLKSYLLTIDNINYALHLDSNVYEGIKDMVGLTDMPTPAPASLRQTSITELERNGLAHKISVGLATTASGKITKRKVVMCPSTKPFKNMIGKQINSLYVKSASVKTHRNFV</sequence>
<dbReference type="AlphaFoldDB" id="A0A8J7LH43"/>
<dbReference type="EMBL" id="JAECZA010000247">
    <property type="protein sequence ID" value="MBH8576986.1"/>
    <property type="molecule type" value="Genomic_DNA"/>
</dbReference>
<protein>
    <submittedName>
        <fullName evidence="1">Uncharacterized protein</fullName>
    </submittedName>
</protein>
<evidence type="ECO:0000313" key="1">
    <source>
        <dbReference type="EMBL" id="MBH8576986.1"/>
    </source>
</evidence>
<name>A0A8J7LH43_9NOST</name>